<evidence type="ECO:0000313" key="2">
    <source>
        <dbReference type="Proteomes" id="UP000294480"/>
    </source>
</evidence>
<name>A0A4V3DJL5_9BURK</name>
<protein>
    <recommendedName>
        <fullName evidence="3">Rad52/22 family double-strand break repair protein</fullName>
    </recommendedName>
</protein>
<keyword evidence="2" id="KW-1185">Reference proteome</keyword>
<dbReference type="EMBL" id="SNZE01000018">
    <property type="protein sequence ID" value="TDR30659.1"/>
    <property type="molecule type" value="Genomic_DNA"/>
</dbReference>
<dbReference type="AlphaFoldDB" id="A0A4V3DJL5"/>
<sequence length="226" mass="25057">MRDPTMATQLHKLSLPFAKDDIKLLPKPLNPNNPIEYCELCGGHHSLPAQHIRYVGHAALTKRLLDVDPLWNWQPLVMNQDGTPRFDAQGGLWIELTVCGLTRLGYGHADGKSGGNAIKETIGDALRNAAMRFGAALELWHDAQLTQPEPVDLQPKHEAWSNTAPTANKPAYPQALFERNLPTWLNLIQNGQTHNSIRHKLETTYTLSTAQIAALATLGEHTHANH</sequence>
<gene>
    <name evidence="1" type="ORF">DFR44_1186</name>
</gene>
<dbReference type="OrthoDB" id="7844019at2"/>
<evidence type="ECO:0008006" key="3">
    <source>
        <dbReference type="Google" id="ProtNLM"/>
    </source>
</evidence>
<evidence type="ECO:0000313" key="1">
    <source>
        <dbReference type="EMBL" id="TDR30659.1"/>
    </source>
</evidence>
<dbReference type="RefSeq" id="WP_133620912.1">
    <property type="nucleotide sequence ID" value="NZ_SNZE01000018.1"/>
</dbReference>
<accession>A0A4V3DJL5</accession>
<reference evidence="1 2" key="1">
    <citation type="submission" date="2019-03" db="EMBL/GenBank/DDBJ databases">
        <title>Genomic Encyclopedia of Type Strains, Phase IV (KMG-IV): sequencing the most valuable type-strain genomes for metagenomic binning, comparative biology and taxonomic classification.</title>
        <authorList>
            <person name="Goeker M."/>
        </authorList>
    </citation>
    <scope>NUCLEOTIDE SEQUENCE [LARGE SCALE GENOMIC DNA]</scope>
    <source>
        <strain evidence="1 2">DSM 102852</strain>
    </source>
</reference>
<proteinExistence type="predicted"/>
<dbReference type="Proteomes" id="UP000294480">
    <property type="component" value="Unassembled WGS sequence"/>
</dbReference>
<comment type="caution">
    <text evidence="1">The sequence shown here is derived from an EMBL/GenBank/DDBJ whole genome shotgun (WGS) entry which is preliminary data.</text>
</comment>
<organism evidence="1 2">
    <name type="scientific">Hydromonas duriensis</name>
    <dbReference type="NCBI Taxonomy" id="1527608"/>
    <lineage>
        <taxon>Bacteria</taxon>
        <taxon>Pseudomonadati</taxon>
        <taxon>Pseudomonadota</taxon>
        <taxon>Betaproteobacteria</taxon>
        <taxon>Burkholderiales</taxon>
        <taxon>Burkholderiaceae</taxon>
        <taxon>Hydromonas</taxon>
    </lineage>
</organism>